<reference evidence="7" key="2">
    <citation type="journal article" date="2017" name="Nat. Plants">
        <title>The Aegilops tauschii genome reveals multiple impacts of transposons.</title>
        <authorList>
            <person name="Zhao G."/>
            <person name="Zou C."/>
            <person name="Li K."/>
            <person name="Wang K."/>
            <person name="Li T."/>
            <person name="Gao L."/>
            <person name="Zhang X."/>
            <person name="Wang H."/>
            <person name="Yang Z."/>
            <person name="Liu X."/>
            <person name="Jiang W."/>
            <person name="Mao L."/>
            <person name="Kong X."/>
            <person name="Jiao Y."/>
            <person name="Jia J."/>
        </authorList>
    </citation>
    <scope>NUCLEOTIDE SEQUENCE [LARGE SCALE GENOMIC DNA]</scope>
    <source>
        <strain evidence="7">cv. AL8/78</strain>
    </source>
</reference>
<dbReference type="STRING" id="200361.A0A453PSP2"/>
<accession>A0A453PSP2</accession>
<protein>
    <recommendedName>
        <fullName evidence="5">GH16 domain-containing protein</fullName>
    </recommendedName>
</protein>
<sequence length="338" mass="36448">MASSLPSSSCWHSVLLVAMLLVVVMDQMAMAYMYDDIEIVWGDDHSFFYMDDAGDDEILALCLDQTHGSGFHSKEAFLYARFDVDLMLVPDNSAGTVTTLYVSPSIDLRPPPRRYAMSGRGHRAPRLHVGGELLRMRSVRAADAGGRAVGLPRRGGPGVPGQRDRRALHAPHQHLRQRRGQPRGAVPPLVRPRRRLPHLLHRLEPQAHHDPGGRRADPELQEQGGARGGVPDVAEDAAAREPLERRRLGDAGRPRQDGLVGGALLRALPQPPRVLVPAVAGGGVVRRRAAGVDVVRPGPGRGGAAAGARRAHDLRLLQGRPAVQVVGAPQGMHRGVVA</sequence>
<feature type="region of interest" description="Disordered" evidence="3">
    <location>
        <begin position="145"/>
        <end position="192"/>
    </location>
</feature>
<feature type="region of interest" description="Disordered" evidence="3">
    <location>
        <begin position="204"/>
        <end position="257"/>
    </location>
</feature>
<dbReference type="GO" id="GO:0005975">
    <property type="term" value="P:carbohydrate metabolic process"/>
    <property type="evidence" value="ECO:0007669"/>
    <property type="project" value="InterPro"/>
</dbReference>
<keyword evidence="4" id="KW-0732">Signal</keyword>
<evidence type="ECO:0000256" key="4">
    <source>
        <dbReference type="SAM" id="SignalP"/>
    </source>
</evidence>
<evidence type="ECO:0000256" key="2">
    <source>
        <dbReference type="ARBA" id="ARBA00023295"/>
    </source>
</evidence>
<evidence type="ECO:0000313" key="7">
    <source>
        <dbReference type="Proteomes" id="UP000015105"/>
    </source>
</evidence>
<dbReference type="Gramene" id="AET6Gv20832500.2">
    <property type="protein sequence ID" value="AET6Gv20832500.2"/>
    <property type="gene ID" value="AET6Gv20832500"/>
</dbReference>
<feature type="compositionally biased region" description="Basic and acidic residues" evidence="3">
    <location>
        <begin position="237"/>
        <end position="256"/>
    </location>
</feature>
<organism evidence="6 7">
    <name type="scientific">Aegilops tauschii subsp. strangulata</name>
    <name type="common">Goatgrass</name>
    <dbReference type="NCBI Taxonomy" id="200361"/>
    <lineage>
        <taxon>Eukaryota</taxon>
        <taxon>Viridiplantae</taxon>
        <taxon>Streptophyta</taxon>
        <taxon>Embryophyta</taxon>
        <taxon>Tracheophyta</taxon>
        <taxon>Spermatophyta</taxon>
        <taxon>Magnoliopsida</taxon>
        <taxon>Liliopsida</taxon>
        <taxon>Poales</taxon>
        <taxon>Poaceae</taxon>
        <taxon>BOP clade</taxon>
        <taxon>Pooideae</taxon>
        <taxon>Triticodae</taxon>
        <taxon>Triticeae</taxon>
        <taxon>Triticinae</taxon>
        <taxon>Aegilops</taxon>
    </lineage>
</organism>
<proteinExistence type="predicted"/>
<reference evidence="6" key="3">
    <citation type="journal article" date="2017" name="Nature">
        <title>Genome sequence of the progenitor of the wheat D genome Aegilops tauschii.</title>
        <authorList>
            <person name="Luo M.C."/>
            <person name="Gu Y.Q."/>
            <person name="Puiu D."/>
            <person name="Wang H."/>
            <person name="Twardziok S.O."/>
            <person name="Deal K.R."/>
            <person name="Huo N."/>
            <person name="Zhu T."/>
            <person name="Wang L."/>
            <person name="Wang Y."/>
            <person name="McGuire P.E."/>
            <person name="Liu S."/>
            <person name="Long H."/>
            <person name="Ramasamy R.K."/>
            <person name="Rodriguez J.C."/>
            <person name="Van S.L."/>
            <person name="Yuan L."/>
            <person name="Wang Z."/>
            <person name="Xia Z."/>
            <person name="Xiao L."/>
            <person name="Anderson O.D."/>
            <person name="Ouyang S."/>
            <person name="Liang Y."/>
            <person name="Zimin A.V."/>
            <person name="Pertea G."/>
            <person name="Qi P."/>
            <person name="Bennetzen J.L."/>
            <person name="Dai X."/>
            <person name="Dawson M.W."/>
            <person name="Muller H.G."/>
            <person name="Kugler K."/>
            <person name="Rivarola-Duarte L."/>
            <person name="Spannagl M."/>
            <person name="Mayer K.F.X."/>
            <person name="Lu F.H."/>
            <person name="Bevan M.W."/>
            <person name="Leroy P."/>
            <person name="Li P."/>
            <person name="You F.M."/>
            <person name="Sun Q."/>
            <person name="Liu Z."/>
            <person name="Lyons E."/>
            <person name="Wicker T."/>
            <person name="Salzberg S.L."/>
            <person name="Devos K.M."/>
            <person name="Dvorak J."/>
        </authorList>
    </citation>
    <scope>NUCLEOTIDE SEQUENCE [LARGE SCALE GENOMIC DNA]</scope>
    <source>
        <strain evidence="6">cv. AL8/78</strain>
    </source>
</reference>
<feature type="chain" id="PRO_5019008339" description="GH16 domain-containing protein" evidence="4">
    <location>
        <begin position="32"/>
        <end position="338"/>
    </location>
</feature>
<keyword evidence="1" id="KW-0378">Hydrolase</keyword>
<keyword evidence="7" id="KW-1185">Reference proteome</keyword>
<evidence type="ECO:0000259" key="5">
    <source>
        <dbReference type="Pfam" id="PF00722"/>
    </source>
</evidence>
<evidence type="ECO:0000313" key="6">
    <source>
        <dbReference type="EnsemblPlants" id="AET6Gv20832500.2"/>
    </source>
</evidence>
<reference evidence="7" key="1">
    <citation type="journal article" date="2014" name="Science">
        <title>Ancient hybridizations among the ancestral genomes of bread wheat.</title>
        <authorList>
            <consortium name="International Wheat Genome Sequencing Consortium,"/>
            <person name="Marcussen T."/>
            <person name="Sandve S.R."/>
            <person name="Heier L."/>
            <person name="Spannagl M."/>
            <person name="Pfeifer M."/>
            <person name="Jakobsen K.S."/>
            <person name="Wulff B.B."/>
            <person name="Steuernagel B."/>
            <person name="Mayer K.F."/>
            <person name="Olsen O.A."/>
        </authorList>
    </citation>
    <scope>NUCLEOTIDE SEQUENCE [LARGE SCALE GENOMIC DNA]</scope>
    <source>
        <strain evidence="7">cv. AL8/78</strain>
    </source>
</reference>
<dbReference type="InterPro" id="IPR013320">
    <property type="entry name" value="ConA-like_dom_sf"/>
</dbReference>
<dbReference type="GO" id="GO:0004553">
    <property type="term" value="F:hydrolase activity, hydrolyzing O-glycosyl compounds"/>
    <property type="evidence" value="ECO:0007669"/>
    <property type="project" value="InterPro"/>
</dbReference>
<dbReference type="InterPro" id="IPR000757">
    <property type="entry name" value="Beta-glucanase-like"/>
</dbReference>
<dbReference type="Proteomes" id="UP000015105">
    <property type="component" value="Chromosome 6D"/>
</dbReference>
<name>A0A453PSP2_AEGTS</name>
<feature type="compositionally biased region" description="Basic residues" evidence="3">
    <location>
        <begin position="168"/>
        <end position="181"/>
    </location>
</feature>
<dbReference type="InterPro" id="IPR044791">
    <property type="entry name" value="Beta-glucanase/XTH"/>
</dbReference>
<feature type="domain" description="GH16" evidence="5">
    <location>
        <begin position="35"/>
        <end position="104"/>
    </location>
</feature>
<dbReference type="Gene3D" id="2.60.120.200">
    <property type="match status" value="1"/>
</dbReference>
<keyword evidence="2" id="KW-0326">Glycosidase</keyword>
<reference evidence="6" key="4">
    <citation type="submission" date="2019-03" db="UniProtKB">
        <authorList>
            <consortium name="EnsemblPlants"/>
        </authorList>
    </citation>
    <scope>IDENTIFICATION</scope>
</reference>
<dbReference type="PANTHER" id="PTHR31062">
    <property type="entry name" value="XYLOGLUCAN ENDOTRANSGLUCOSYLASE/HYDROLASE PROTEIN 8-RELATED"/>
    <property type="match status" value="1"/>
</dbReference>
<evidence type="ECO:0000256" key="3">
    <source>
        <dbReference type="SAM" id="MobiDB-lite"/>
    </source>
</evidence>
<dbReference type="EnsemblPlants" id="AET6Gv20832500.2">
    <property type="protein sequence ID" value="AET6Gv20832500.2"/>
    <property type="gene ID" value="AET6Gv20832500"/>
</dbReference>
<dbReference type="SUPFAM" id="SSF49899">
    <property type="entry name" value="Concanavalin A-like lectins/glucanases"/>
    <property type="match status" value="1"/>
</dbReference>
<dbReference type="Pfam" id="PF00722">
    <property type="entry name" value="Glyco_hydro_16"/>
    <property type="match status" value="1"/>
</dbReference>
<feature type="signal peptide" evidence="4">
    <location>
        <begin position="1"/>
        <end position="31"/>
    </location>
</feature>
<reference evidence="6" key="5">
    <citation type="journal article" date="2021" name="G3 (Bethesda)">
        <title>Aegilops tauschii genome assembly Aet v5.0 features greater sequence contiguity and improved annotation.</title>
        <authorList>
            <person name="Wang L."/>
            <person name="Zhu T."/>
            <person name="Rodriguez J.C."/>
            <person name="Deal K.R."/>
            <person name="Dubcovsky J."/>
            <person name="McGuire P.E."/>
            <person name="Lux T."/>
            <person name="Spannagl M."/>
            <person name="Mayer K.F.X."/>
            <person name="Baldrich P."/>
            <person name="Meyers B.C."/>
            <person name="Huo N."/>
            <person name="Gu Y.Q."/>
            <person name="Zhou H."/>
            <person name="Devos K.M."/>
            <person name="Bennetzen J.L."/>
            <person name="Unver T."/>
            <person name="Budak H."/>
            <person name="Gulick P.J."/>
            <person name="Galiba G."/>
            <person name="Kalapos B."/>
            <person name="Nelson D.R."/>
            <person name="Li P."/>
            <person name="You F.M."/>
            <person name="Luo M.C."/>
            <person name="Dvorak J."/>
        </authorList>
    </citation>
    <scope>NUCLEOTIDE SEQUENCE [LARGE SCALE GENOMIC DNA]</scope>
    <source>
        <strain evidence="6">cv. AL8/78</strain>
    </source>
</reference>
<evidence type="ECO:0000256" key="1">
    <source>
        <dbReference type="ARBA" id="ARBA00022801"/>
    </source>
</evidence>
<dbReference type="AlphaFoldDB" id="A0A453PSP2"/>
<feature type="compositionally biased region" description="Basic and acidic residues" evidence="3">
    <location>
        <begin position="204"/>
        <end position="218"/>
    </location>
</feature>